<reference evidence="1 2" key="1">
    <citation type="submission" date="2018-08" db="EMBL/GenBank/DDBJ databases">
        <title>Actinomadura jelena sp. nov., a novel Actinomycete isolated from soil in Chad.</title>
        <authorList>
            <person name="Shi L."/>
        </authorList>
    </citation>
    <scope>NUCLEOTIDE SEQUENCE [LARGE SCALE GENOMIC DNA]</scope>
    <source>
        <strain evidence="1 2">NEAU-G17</strain>
    </source>
</reference>
<sequence>MAAALPVAAALTTGAVATGASARAADDPECPRQDEIFFSKLKKCVVPDDDPTKRRALVADGQPCIWVSGFGVLGRVSASARTYQDGESDWSWLGIKWTCRNGEWIRG</sequence>
<accession>A0A372JNA8</accession>
<dbReference type="AlphaFoldDB" id="A0A372JNA8"/>
<evidence type="ECO:0000313" key="2">
    <source>
        <dbReference type="Proteomes" id="UP000261811"/>
    </source>
</evidence>
<dbReference type="Proteomes" id="UP000261811">
    <property type="component" value="Unassembled WGS sequence"/>
</dbReference>
<comment type="caution">
    <text evidence="1">The sequence shown here is derived from an EMBL/GenBank/DDBJ whole genome shotgun (WGS) entry which is preliminary data.</text>
</comment>
<dbReference type="EMBL" id="QURH01000211">
    <property type="protein sequence ID" value="RFU41439.1"/>
    <property type="molecule type" value="Genomic_DNA"/>
</dbReference>
<name>A0A372JNA8_9ACTN</name>
<gene>
    <name evidence="1" type="ORF">DZF91_11730</name>
</gene>
<organism evidence="1 2">
    <name type="scientific">Actinomadura logoneensis</name>
    <dbReference type="NCBI Taxonomy" id="2293572"/>
    <lineage>
        <taxon>Bacteria</taxon>
        <taxon>Bacillati</taxon>
        <taxon>Actinomycetota</taxon>
        <taxon>Actinomycetes</taxon>
        <taxon>Streptosporangiales</taxon>
        <taxon>Thermomonosporaceae</taxon>
        <taxon>Actinomadura</taxon>
    </lineage>
</organism>
<proteinExistence type="predicted"/>
<evidence type="ECO:0000313" key="1">
    <source>
        <dbReference type="EMBL" id="RFU41439.1"/>
    </source>
</evidence>
<protein>
    <submittedName>
        <fullName evidence="1">Uncharacterized protein</fullName>
    </submittedName>
</protein>
<keyword evidence="2" id="KW-1185">Reference proteome</keyword>